<evidence type="ECO:0008006" key="4">
    <source>
        <dbReference type="Google" id="ProtNLM"/>
    </source>
</evidence>
<dbReference type="InterPro" id="IPR058067">
    <property type="entry name" value="CC_3452-like"/>
</dbReference>
<accession>A0A840A0H9</accession>
<dbReference type="AlphaFoldDB" id="A0A840A0H9"/>
<evidence type="ECO:0000256" key="1">
    <source>
        <dbReference type="SAM" id="SignalP"/>
    </source>
</evidence>
<dbReference type="Pfam" id="PF26624">
    <property type="entry name" value="DUF8200"/>
    <property type="match status" value="1"/>
</dbReference>
<evidence type="ECO:0000313" key="2">
    <source>
        <dbReference type="EMBL" id="MBB3892385.1"/>
    </source>
</evidence>
<feature type="chain" id="PRO_5032966805" description="UrcA family protein" evidence="1">
    <location>
        <begin position="24"/>
        <end position="119"/>
    </location>
</feature>
<organism evidence="2 3">
    <name type="scientific">Phenylobacterium haematophilum</name>
    <dbReference type="NCBI Taxonomy" id="98513"/>
    <lineage>
        <taxon>Bacteria</taxon>
        <taxon>Pseudomonadati</taxon>
        <taxon>Pseudomonadota</taxon>
        <taxon>Alphaproteobacteria</taxon>
        <taxon>Caulobacterales</taxon>
        <taxon>Caulobacteraceae</taxon>
        <taxon>Phenylobacterium</taxon>
    </lineage>
</organism>
<dbReference type="Proteomes" id="UP000530564">
    <property type="component" value="Unassembled WGS sequence"/>
</dbReference>
<keyword evidence="1" id="KW-0732">Signal</keyword>
<dbReference type="NCBIfam" id="NF047636">
    <property type="entry name" value="CC_3452_fam"/>
    <property type="match status" value="1"/>
</dbReference>
<name>A0A840A0H9_9CAUL</name>
<protein>
    <recommendedName>
        <fullName evidence="4">UrcA family protein</fullName>
    </recommendedName>
</protein>
<gene>
    <name evidence="2" type="ORF">GGQ61_003118</name>
</gene>
<feature type="signal peptide" evidence="1">
    <location>
        <begin position="1"/>
        <end position="23"/>
    </location>
</feature>
<dbReference type="EMBL" id="JACIDK010000004">
    <property type="protein sequence ID" value="MBB3892385.1"/>
    <property type="molecule type" value="Genomic_DNA"/>
</dbReference>
<sequence length="119" mass="12331">MQFQALCLAATAAALLIATPAAAAGSGFSANAKLQAPVSAPTKTVVGDIEWTCEGDTCKGVSERRAGLDSLMKECRKVSTALGPLASYNSRGRVMTERNVAACNRLGDQSRADQELAAK</sequence>
<dbReference type="InterPro" id="IPR058513">
    <property type="entry name" value="DUF8200"/>
</dbReference>
<evidence type="ECO:0000313" key="3">
    <source>
        <dbReference type="Proteomes" id="UP000530564"/>
    </source>
</evidence>
<reference evidence="2 3" key="1">
    <citation type="submission" date="2020-08" db="EMBL/GenBank/DDBJ databases">
        <title>Genomic Encyclopedia of Type Strains, Phase IV (KMG-IV): sequencing the most valuable type-strain genomes for metagenomic binning, comparative biology and taxonomic classification.</title>
        <authorList>
            <person name="Goeker M."/>
        </authorList>
    </citation>
    <scope>NUCLEOTIDE SEQUENCE [LARGE SCALE GENOMIC DNA]</scope>
    <source>
        <strain evidence="2 3">DSM 21793</strain>
    </source>
</reference>
<dbReference type="RefSeq" id="WP_183774526.1">
    <property type="nucleotide sequence ID" value="NZ_JACIDK010000004.1"/>
</dbReference>
<proteinExistence type="predicted"/>
<keyword evidence="3" id="KW-1185">Reference proteome</keyword>
<comment type="caution">
    <text evidence="2">The sequence shown here is derived from an EMBL/GenBank/DDBJ whole genome shotgun (WGS) entry which is preliminary data.</text>
</comment>